<protein>
    <recommendedName>
        <fullName evidence="4">Bacterial EndoU nuclease domain-containing protein</fullName>
    </recommendedName>
</protein>
<evidence type="ECO:0008006" key="4">
    <source>
        <dbReference type="Google" id="ProtNLM"/>
    </source>
</evidence>
<evidence type="ECO:0000256" key="1">
    <source>
        <dbReference type="SAM" id="MobiDB-lite"/>
    </source>
</evidence>
<dbReference type="EMBL" id="AHFL01000008">
    <property type="protein sequence ID" value="EOO67957.1"/>
    <property type="molecule type" value="Genomic_DNA"/>
</dbReference>
<dbReference type="AlphaFoldDB" id="A0A9W5V9S3"/>
<gene>
    <name evidence="2" type="ORF">IKE_02015</name>
</gene>
<sequence length="166" mass="17735">MPGIIAKGAKASSGVSTFANAVKLAKELKPTLEILQSFKREASYALSSVGGTIVTKIPQGELIEAYYKFAKSKEGGFSNGNSRANKVNILESSIKHSNVGDFTTHPKTGDISKMKGGGHGQSNIEFLEKNNVDYNINKVYENGVRVGVIKTNGEIGTIFPDATKQP</sequence>
<evidence type="ECO:0000313" key="2">
    <source>
        <dbReference type="EMBL" id="EOO67957.1"/>
    </source>
</evidence>
<evidence type="ECO:0000313" key="3">
    <source>
        <dbReference type="Proteomes" id="UP000014023"/>
    </source>
</evidence>
<accession>A0A9W5V9S3</accession>
<dbReference type="Proteomes" id="UP000014023">
    <property type="component" value="Unassembled WGS sequence"/>
</dbReference>
<name>A0A9W5V9S3_BACCE</name>
<feature type="region of interest" description="Disordered" evidence="1">
    <location>
        <begin position="98"/>
        <end position="117"/>
    </location>
</feature>
<organism evidence="2 3">
    <name type="scientific">Bacillus cereus VD196</name>
    <dbReference type="NCBI Taxonomy" id="1053243"/>
    <lineage>
        <taxon>Bacteria</taxon>
        <taxon>Bacillati</taxon>
        <taxon>Bacillota</taxon>
        <taxon>Bacilli</taxon>
        <taxon>Bacillales</taxon>
        <taxon>Bacillaceae</taxon>
        <taxon>Bacillus</taxon>
        <taxon>Bacillus cereus group</taxon>
    </lineage>
</organism>
<comment type="caution">
    <text evidence="2">The sequence shown here is derived from an EMBL/GenBank/DDBJ whole genome shotgun (WGS) entry which is preliminary data.</text>
</comment>
<reference evidence="2 3" key="1">
    <citation type="submission" date="2012-12" db="EMBL/GenBank/DDBJ databases">
        <title>The Genome Sequence of Bacillus cereus VD196.</title>
        <authorList>
            <consortium name="The Broad Institute Genome Sequencing Platform"/>
            <consortium name="The Broad Institute Genome Sequencing Center for Infectious Disease"/>
            <person name="Feldgarden M."/>
            <person name="Van der Auwera G.A."/>
            <person name="Mahillon J."/>
            <person name="Duprez V."/>
            <person name="Timmery S."/>
            <person name="Mattelet C."/>
            <person name="Dierick K."/>
            <person name="Sun M."/>
            <person name="Yu Z."/>
            <person name="Zhu L."/>
            <person name="Hu X."/>
            <person name="Shank E.B."/>
            <person name="Swiecicka I."/>
            <person name="Hansen B.M."/>
            <person name="Andrup L."/>
            <person name="Walker B."/>
            <person name="Young S.K."/>
            <person name="Zeng Q."/>
            <person name="Gargeya S."/>
            <person name="Fitzgerald M."/>
            <person name="Haas B."/>
            <person name="Abouelleil A."/>
            <person name="Alvarado L."/>
            <person name="Arachchi H.M."/>
            <person name="Berlin A.M."/>
            <person name="Chapman S.B."/>
            <person name="Dewar J."/>
            <person name="Goldberg J."/>
            <person name="Griggs A."/>
            <person name="Gujja S."/>
            <person name="Hansen M."/>
            <person name="Howarth C."/>
            <person name="Imamovic A."/>
            <person name="Larimer J."/>
            <person name="McCowan C."/>
            <person name="Murphy C."/>
            <person name="Neiman D."/>
            <person name="Pearson M."/>
            <person name="Priest M."/>
            <person name="Roberts A."/>
            <person name="Saif S."/>
            <person name="Shea T."/>
            <person name="Sisk P."/>
            <person name="Sykes S."/>
            <person name="Wortman J."/>
            <person name="Nusbaum C."/>
            <person name="Birren B."/>
        </authorList>
    </citation>
    <scope>NUCLEOTIDE SEQUENCE [LARGE SCALE GENOMIC DNA]</scope>
    <source>
        <strain evidence="2 3">VD196</strain>
    </source>
</reference>
<proteinExistence type="predicted"/>